<protein>
    <submittedName>
        <fullName evidence="1">ABC transporter substrate-binding protein</fullName>
    </submittedName>
</protein>
<dbReference type="Proteomes" id="UP000526786">
    <property type="component" value="Unassembled WGS sequence"/>
</dbReference>
<proteinExistence type="predicted"/>
<feature type="non-terminal residue" evidence="1">
    <location>
        <position position="1"/>
    </location>
</feature>
<name>A0AC60W4N5_9ARCH</name>
<gene>
    <name evidence="1" type="ORF">H2B05_07050</name>
</gene>
<comment type="caution">
    <text evidence="1">The sequence shown here is derived from an EMBL/GenBank/DDBJ whole genome shotgun (WGS) entry which is preliminary data.</text>
</comment>
<accession>A0AC60W4N5</accession>
<organism evidence="1 2">
    <name type="scientific">Candidatus Nitrosomaritimum aestuariumsis</name>
    <dbReference type="NCBI Taxonomy" id="3342354"/>
    <lineage>
        <taxon>Archaea</taxon>
        <taxon>Nitrososphaerota</taxon>
        <taxon>Nitrososphaeria</taxon>
        <taxon>Nitrosopumilales</taxon>
        <taxon>Nitrosopumilaceae</taxon>
        <taxon>Candidatus Nitrosomaritimum</taxon>
    </lineage>
</organism>
<reference evidence="1 2" key="1">
    <citation type="journal article" date="2020" name="Appl. Environ. Microbiol.">
        <title>Genomic Characteristics of a Novel Species of Ammonia-Oxidizing Archaea from the Jiulong River Estuary.</title>
        <authorList>
            <person name="Zou D."/>
            <person name="Wan R."/>
            <person name="Han L."/>
            <person name="Xu M.N."/>
            <person name="Liu Y."/>
            <person name="Liu H."/>
            <person name="Kao S.J."/>
            <person name="Li M."/>
        </authorList>
    </citation>
    <scope>NUCLEOTIDE SEQUENCE [LARGE SCALE GENOMIC DNA]</scope>
    <source>
        <strain evidence="1">W2bin3</strain>
    </source>
</reference>
<evidence type="ECO:0000313" key="2">
    <source>
        <dbReference type="Proteomes" id="UP000526786"/>
    </source>
</evidence>
<evidence type="ECO:0000313" key="1">
    <source>
        <dbReference type="EMBL" id="MBA4454682.1"/>
    </source>
</evidence>
<sequence>ETCAVCAAYANQTTKAIEILKKKPMIHSMDPHSLEEILSSVIEIGKILEKQEKANEIKTLLSKKIENISKSPKSKKPKVLAIEWIEPFFTAGHWIPEMIEIAGGENLISKRREHSRKITMQEITESNPEIIILMPCGFNTQRTVDEYNDILRKNPEWNELTAVKNESVFAVDANSFFSKPSIRTVTGLEILAKIIHPSNFKNMVIPEESCSKISASTGV</sequence>
<dbReference type="EMBL" id="JACENC010000272">
    <property type="protein sequence ID" value="MBA4454682.1"/>
    <property type="molecule type" value="Genomic_DNA"/>
</dbReference>